<feature type="region of interest" description="Disordered" evidence="1">
    <location>
        <begin position="265"/>
        <end position="285"/>
    </location>
</feature>
<proteinExistence type="predicted"/>
<dbReference type="Proteomes" id="UP000653477">
    <property type="component" value="Unassembled WGS sequence"/>
</dbReference>
<dbReference type="Pfam" id="PF03929">
    <property type="entry name" value="PepSY_TM"/>
    <property type="match status" value="1"/>
</dbReference>
<dbReference type="EMBL" id="BMPU01000002">
    <property type="protein sequence ID" value="GGM51831.1"/>
    <property type="molecule type" value="Genomic_DNA"/>
</dbReference>
<gene>
    <name evidence="4" type="ORF">GCM10007088_08060</name>
</gene>
<keyword evidence="2" id="KW-0812">Transmembrane</keyword>
<keyword evidence="2" id="KW-1133">Transmembrane helix</keyword>
<accession>A0ABQ2H7R8</accession>
<dbReference type="PANTHER" id="PTHR34219:SF3">
    <property type="entry name" value="BLL7967 PROTEIN"/>
    <property type="match status" value="1"/>
</dbReference>
<evidence type="ECO:0000256" key="2">
    <source>
        <dbReference type="SAM" id="Phobius"/>
    </source>
</evidence>
<name>A0ABQ2H7R8_9PORP</name>
<dbReference type="PANTHER" id="PTHR34219">
    <property type="entry name" value="IRON-REGULATED INNER MEMBRANE PROTEIN-RELATED"/>
    <property type="match status" value="1"/>
</dbReference>
<feature type="domain" description="PepSY" evidence="3">
    <location>
        <begin position="86"/>
        <end position="142"/>
    </location>
</feature>
<evidence type="ECO:0000256" key="1">
    <source>
        <dbReference type="SAM" id="MobiDB-lite"/>
    </source>
</evidence>
<evidence type="ECO:0000259" key="3">
    <source>
        <dbReference type="Pfam" id="PF03413"/>
    </source>
</evidence>
<sequence length="418" mass="47589">MHREAHKRGAFDQVPQLPEEGAFYLDSRVMTVRKLFKKLHLWLSLPFGLIIMTTCLTGALLVFEKEITELVRHDSYTIPVRKMQRLSLQSLLERVARETPDSVQITSVTIPSDFRRAYTVGLSKPRRAGVLVDPYTGKIVGQSGRLPFFTTVRELHRWLLDSMKPDSEGIFWGRVIVGTSTLLFVFILLTGLFLWWPKKLKGVGKRLKISLGHGRQRLFTDLHTVGGVYVFVLLLAMAMTGLTWSFEWYRTGFYKVFGAEMAEAGKGDKGSKKDKSKDAPREEGAEQAKLPASYIYWEEVVEYVIEVSEADYTEITVKDGEVEVPLAGLGNSRAADSFRFNKKTGQMTEYKAYREVKRDKKLRGWIYSIHTGAWGGLFTRICYFLAALFGASLPLTGYYIFYQRKWGKKRKAKGGSKA</sequence>
<feature type="transmembrane region" description="Helical" evidence="2">
    <location>
        <begin position="218"/>
        <end position="244"/>
    </location>
</feature>
<organism evidence="4 5">
    <name type="scientific">Porphyromonas pasteri</name>
    <dbReference type="NCBI Taxonomy" id="1583331"/>
    <lineage>
        <taxon>Bacteria</taxon>
        <taxon>Pseudomonadati</taxon>
        <taxon>Bacteroidota</taxon>
        <taxon>Bacteroidia</taxon>
        <taxon>Bacteroidales</taxon>
        <taxon>Porphyromonadaceae</taxon>
        <taxon>Porphyromonas</taxon>
    </lineage>
</organism>
<dbReference type="InterPro" id="IPR025711">
    <property type="entry name" value="PepSY"/>
</dbReference>
<feature type="transmembrane region" description="Helical" evidence="2">
    <location>
        <begin position="39"/>
        <end position="63"/>
    </location>
</feature>
<feature type="transmembrane region" description="Helical" evidence="2">
    <location>
        <begin position="171"/>
        <end position="197"/>
    </location>
</feature>
<comment type="caution">
    <text evidence="4">The sequence shown here is derived from an EMBL/GenBank/DDBJ whole genome shotgun (WGS) entry which is preliminary data.</text>
</comment>
<evidence type="ECO:0000313" key="5">
    <source>
        <dbReference type="Proteomes" id="UP000653477"/>
    </source>
</evidence>
<protein>
    <submittedName>
        <fullName evidence="4">Iron transporter</fullName>
    </submittedName>
</protein>
<dbReference type="InterPro" id="IPR005625">
    <property type="entry name" value="PepSY-ass_TM"/>
</dbReference>
<keyword evidence="2" id="KW-0472">Membrane</keyword>
<keyword evidence="5" id="KW-1185">Reference proteome</keyword>
<reference evidence="5" key="1">
    <citation type="journal article" date="2019" name="Int. J. Syst. Evol. Microbiol.">
        <title>The Global Catalogue of Microorganisms (GCM) 10K type strain sequencing project: providing services to taxonomists for standard genome sequencing and annotation.</title>
        <authorList>
            <consortium name="The Broad Institute Genomics Platform"/>
            <consortium name="The Broad Institute Genome Sequencing Center for Infectious Disease"/>
            <person name="Wu L."/>
            <person name="Ma J."/>
        </authorList>
    </citation>
    <scope>NUCLEOTIDE SEQUENCE [LARGE SCALE GENOMIC DNA]</scope>
    <source>
        <strain evidence="5">JCM 30531</strain>
    </source>
</reference>
<evidence type="ECO:0000313" key="4">
    <source>
        <dbReference type="EMBL" id="GGM51831.1"/>
    </source>
</evidence>
<feature type="transmembrane region" description="Helical" evidence="2">
    <location>
        <begin position="377"/>
        <end position="401"/>
    </location>
</feature>
<dbReference type="Pfam" id="PF03413">
    <property type="entry name" value="PepSY"/>
    <property type="match status" value="1"/>
</dbReference>